<organism evidence="1 2">
    <name type="scientific">Parelaphostrongylus tenuis</name>
    <name type="common">Meningeal worm</name>
    <dbReference type="NCBI Taxonomy" id="148309"/>
    <lineage>
        <taxon>Eukaryota</taxon>
        <taxon>Metazoa</taxon>
        <taxon>Ecdysozoa</taxon>
        <taxon>Nematoda</taxon>
        <taxon>Chromadorea</taxon>
        <taxon>Rhabditida</taxon>
        <taxon>Rhabditina</taxon>
        <taxon>Rhabditomorpha</taxon>
        <taxon>Strongyloidea</taxon>
        <taxon>Metastrongylidae</taxon>
        <taxon>Parelaphostrongylus</taxon>
    </lineage>
</organism>
<dbReference type="EMBL" id="JAHQIW010000090">
    <property type="protein sequence ID" value="KAJ1345980.1"/>
    <property type="molecule type" value="Genomic_DNA"/>
</dbReference>
<comment type="caution">
    <text evidence="1">The sequence shown here is derived from an EMBL/GenBank/DDBJ whole genome shotgun (WGS) entry which is preliminary data.</text>
</comment>
<reference evidence="1" key="1">
    <citation type="submission" date="2021-06" db="EMBL/GenBank/DDBJ databases">
        <title>Parelaphostrongylus tenuis whole genome reference sequence.</title>
        <authorList>
            <person name="Garwood T.J."/>
            <person name="Larsen P.A."/>
            <person name="Fountain-Jones N.M."/>
            <person name="Garbe J.R."/>
            <person name="Macchietto M.G."/>
            <person name="Kania S.A."/>
            <person name="Gerhold R.W."/>
            <person name="Richards J.E."/>
            <person name="Wolf T.M."/>
        </authorList>
    </citation>
    <scope>NUCLEOTIDE SEQUENCE</scope>
    <source>
        <strain evidence="1">MNPRO001-30</strain>
        <tissue evidence="1">Meninges</tissue>
    </source>
</reference>
<accession>A0AAD5LV25</accession>
<dbReference type="Proteomes" id="UP001196413">
    <property type="component" value="Unassembled WGS sequence"/>
</dbReference>
<evidence type="ECO:0000313" key="2">
    <source>
        <dbReference type="Proteomes" id="UP001196413"/>
    </source>
</evidence>
<proteinExistence type="predicted"/>
<keyword evidence="2" id="KW-1185">Reference proteome</keyword>
<evidence type="ECO:0000313" key="1">
    <source>
        <dbReference type="EMBL" id="KAJ1345980.1"/>
    </source>
</evidence>
<sequence>MVHPPVLPPGDAYVPDEGVEDLQDFVKKILFTDFKMNVYLKYLQDHVAPQPTPWTYSRSHFAMS</sequence>
<name>A0AAD5LV25_PARTN</name>
<gene>
    <name evidence="1" type="ORF">KIN20_000633</name>
</gene>
<protein>
    <submittedName>
        <fullName evidence="1">Uncharacterized protein</fullName>
    </submittedName>
</protein>
<dbReference type="AlphaFoldDB" id="A0AAD5LV25"/>